<dbReference type="GO" id="GO:0008408">
    <property type="term" value="F:3'-5' exonuclease activity"/>
    <property type="evidence" value="ECO:0007669"/>
    <property type="project" value="UniProtKB-UniRule"/>
</dbReference>
<keyword evidence="7 13" id="KW-0067">ATP-binding</keyword>
<accession>A0A2U1DC87</accession>
<keyword evidence="3 13" id="KW-0227">DNA damage</keyword>
<evidence type="ECO:0000256" key="12">
    <source>
        <dbReference type="ARBA" id="ARBA00048988"/>
    </source>
</evidence>
<dbReference type="PANTHER" id="PTHR11070:SF48">
    <property type="entry name" value="ATP-DEPENDENT HELICASE_NUCLEASE SUBUNIT A"/>
    <property type="match status" value="1"/>
</dbReference>
<keyword evidence="4 13" id="KW-0378">Hydrolase</keyword>
<dbReference type="Pfam" id="PF13361">
    <property type="entry name" value="UvrD_C"/>
    <property type="match status" value="1"/>
</dbReference>
<name>A0A2U1DC87_9LACO</name>
<dbReference type="Gene3D" id="3.90.320.10">
    <property type="match status" value="1"/>
</dbReference>
<keyword evidence="9 13" id="KW-0234">DNA repair</keyword>
<feature type="domain" description="UvrD-like helicase ATP-binding" evidence="15">
    <location>
        <begin position="3"/>
        <end position="473"/>
    </location>
</feature>
<keyword evidence="5 13" id="KW-0347">Helicase</keyword>
<evidence type="ECO:0000256" key="6">
    <source>
        <dbReference type="ARBA" id="ARBA00022839"/>
    </source>
</evidence>
<keyword evidence="10 13" id="KW-0413">Isomerase</keyword>
<dbReference type="Gene3D" id="3.40.50.300">
    <property type="entry name" value="P-loop containing nucleotide triphosphate hydrolases"/>
    <property type="match status" value="4"/>
</dbReference>
<dbReference type="Pfam" id="PF12705">
    <property type="entry name" value="PDDEXK_1"/>
    <property type="match status" value="1"/>
</dbReference>
<evidence type="ECO:0000259" key="16">
    <source>
        <dbReference type="PROSITE" id="PS51217"/>
    </source>
</evidence>
<sequence>MPRQFTANQQRAIESSGHNILVAASAGSGKTTVLIERILQKILKGQSVDQFLIVTFTNAAAAEMKERLEKALQGQLVQAQGELRQHLQRQLMLLPVANIATIDAFALKLIENYYYKIGLDPCFRLLSDTAERQMLRQDVVDGVFSDYYDPKHPQYADFMALVDNFANPNYDNPLKDQILCLAEFAQARPDGLDWLKEQAQKANGPADQDLLTSQPLGQHVQQLFLDEVHNGQALLKPLLSQVSGIEELQKTAQGLSELFSYLAAIETGLTGQWDQLQRLVTDPPQIKLDTNRSKKIKEAPELSQLVQVATQVKNDLMGAQANLTKLSQTYFSLNAQQWQLVNQKGQDLLQTLVMVTQDFIQAFTARKRQDNLLDFADLEVLALEILDQEDSRTLIASQFSEILIDEYQDINQLQESLLQSLSNGHNLYMVGDVKQSIYGFRQADPQLFSAKYHDFELSDSDERIELADNFRSQQNVTEVTNLIFTQLMDQNLGDIAYQDAARLVPRADYPSTVGPVFELDIIQKGAGNQAVGTRDSEELGDWQKRQGQYAHLIQKIIDLQQSGQVYDPSLPDGGGMRPVRYSDIAILTRSKGGYVDLVRMFHEAGLPVQADGVGDYFQTMEVYIMLDTLRVIDNPHQDIPLVAMLRSPMFGLDENDLATIRLQDREHDFWTAFQAAARQNENWDKILTQIQRWQGLARQNDLVGLLLAIYEDTGWLDYMAGMAGGPQRQANLHALYQYAAQYQENQHAGLFRFVRYVEELQKNGGQLGEVAQESEEEAVQLMTIHASKGLEFPIVFLPELEKDFNTKDLSGGLLIQKSAGIGLDYLQPQAQVVLPTLQKLWVKEALKKQSWSEEMRLFYVALTRAKQQLYLLATVEVNEDGLSQHVQGLWQAARSSRTPFLPESLRLRASSYFDWLNLTLARTDNPVLLDWLGEVDVAGNLGPQTPKNTQIAVALIPENQIKAPQQTRRDSTEAVTDRNNQYDATDFQAAQTLIDYQYPNQLATQTPAYQSVSEIKRLFEDPDQMNMVSLNLDENGKLSDRKVLLNQELARPDFMTNGSQRPSSSAVGTATHLLLQLLDFQHLYTEAELVQLRDELVAQDRLLGQVADLINLNDILAFLNSSLGQAIAHHQDTLRREATFAMIMPANQIYQDLTDSSSVLIHGIIDGYFLDESQKTITLFDYKTDYVRPGSHEKEDLAKLKNRYRGQLNLYRQALVQEYPTYRIGATWLVALSVGESLAMD</sequence>
<dbReference type="GO" id="GO:0000724">
    <property type="term" value="P:double-strand break repair via homologous recombination"/>
    <property type="evidence" value="ECO:0007669"/>
    <property type="project" value="UniProtKB-UniRule"/>
</dbReference>
<dbReference type="InterPro" id="IPR014017">
    <property type="entry name" value="DNA_helicase_UvrD-like_C"/>
</dbReference>
<comment type="catalytic activity">
    <reaction evidence="11 13">
        <text>Couples ATP hydrolysis with the unwinding of duplex DNA by translocating in the 3'-5' direction.</text>
        <dbReference type="EC" id="5.6.2.4"/>
    </reaction>
</comment>
<evidence type="ECO:0000256" key="2">
    <source>
        <dbReference type="ARBA" id="ARBA00022741"/>
    </source>
</evidence>
<dbReference type="SUPFAM" id="SSF52980">
    <property type="entry name" value="Restriction endonuclease-like"/>
    <property type="match status" value="1"/>
</dbReference>
<comment type="cofactor">
    <cofactor evidence="13">
        <name>Mg(2+)</name>
        <dbReference type="ChEBI" id="CHEBI:18420"/>
    </cofactor>
</comment>
<organism evidence="17 18">
    <name type="scientific">Convivina intestini</name>
    <dbReference type="NCBI Taxonomy" id="1505726"/>
    <lineage>
        <taxon>Bacteria</taxon>
        <taxon>Bacillati</taxon>
        <taxon>Bacillota</taxon>
        <taxon>Bacilli</taxon>
        <taxon>Lactobacillales</taxon>
        <taxon>Lactobacillaceae</taxon>
        <taxon>Convivina</taxon>
    </lineage>
</organism>
<dbReference type="OrthoDB" id="9810135at2"/>
<evidence type="ECO:0000259" key="15">
    <source>
        <dbReference type="PROSITE" id="PS51198"/>
    </source>
</evidence>
<evidence type="ECO:0000256" key="11">
    <source>
        <dbReference type="ARBA" id="ARBA00034617"/>
    </source>
</evidence>
<evidence type="ECO:0000256" key="1">
    <source>
        <dbReference type="ARBA" id="ARBA00022722"/>
    </source>
</evidence>
<evidence type="ECO:0000313" key="18">
    <source>
        <dbReference type="Proteomes" id="UP000245433"/>
    </source>
</evidence>
<evidence type="ECO:0000256" key="9">
    <source>
        <dbReference type="ARBA" id="ARBA00023204"/>
    </source>
</evidence>
<dbReference type="Proteomes" id="UP000245433">
    <property type="component" value="Unassembled WGS sequence"/>
</dbReference>
<proteinExistence type="inferred from homology"/>
<comment type="caution">
    <text evidence="17">The sequence shown here is derived from an EMBL/GenBank/DDBJ whole genome shotgun (WGS) entry which is preliminary data.</text>
</comment>
<dbReference type="InterPro" id="IPR014016">
    <property type="entry name" value="UvrD-like_ATP-bd"/>
</dbReference>
<dbReference type="InterPro" id="IPR038726">
    <property type="entry name" value="PDDEXK_AddAB-type"/>
</dbReference>
<evidence type="ECO:0000256" key="8">
    <source>
        <dbReference type="ARBA" id="ARBA00023125"/>
    </source>
</evidence>
<keyword evidence="8 13" id="KW-0238">DNA-binding</keyword>
<dbReference type="GO" id="GO:0003690">
    <property type="term" value="F:double-stranded DNA binding"/>
    <property type="evidence" value="ECO:0007669"/>
    <property type="project" value="UniProtKB-UniRule"/>
</dbReference>
<dbReference type="SUPFAM" id="SSF52540">
    <property type="entry name" value="P-loop containing nucleoside triphosphate hydrolases"/>
    <property type="match status" value="1"/>
</dbReference>
<comment type="similarity">
    <text evidence="13">Belongs to the helicase family. AddA subfamily.</text>
</comment>
<dbReference type="GO" id="GO:0033202">
    <property type="term" value="C:DNA helicase complex"/>
    <property type="evidence" value="ECO:0007669"/>
    <property type="project" value="TreeGrafter"/>
</dbReference>
<evidence type="ECO:0000256" key="3">
    <source>
        <dbReference type="ARBA" id="ARBA00022763"/>
    </source>
</evidence>
<dbReference type="GO" id="GO:0043138">
    <property type="term" value="F:3'-5' DNA helicase activity"/>
    <property type="evidence" value="ECO:0007669"/>
    <property type="project" value="UniProtKB-UniRule"/>
</dbReference>
<reference evidence="17 18" key="1">
    <citation type="submission" date="2018-04" db="EMBL/GenBank/DDBJ databases">
        <title>Genomic Encyclopedia of Type Strains, Phase IV (KMG-IV): sequencing the most valuable type-strain genomes for metagenomic binning, comparative biology and taxonomic classification.</title>
        <authorList>
            <person name="Goeker M."/>
        </authorList>
    </citation>
    <scope>NUCLEOTIDE SEQUENCE [LARGE SCALE GENOMIC DNA]</scope>
    <source>
        <strain evidence="17 18">DSM 28795</strain>
    </source>
</reference>
<keyword evidence="1 13" id="KW-0540">Nuclease</keyword>
<keyword evidence="2 13" id="KW-0547">Nucleotide-binding</keyword>
<comment type="function">
    <text evidence="13">The heterodimer acts as both an ATP-dependent DNA helicase and an ATP-dependent, dual-direction single-stranded exonuclease. Recognizes the chi site generating a DNA molecule suitable for the initiation of homologous recombination. The AddA nuclease domain is required for chi fragment generation; this subunit has the helicase and 3' -&gt; 5' nuclease activities.</text>
</comment>
<dbReference type="EC" id="5.6.2.4" evidence="13"/>
<dbReference type="NCBIfam" id="TIGR02785">
    <property type="entry name" value="addA_Gpos"/>
    <property type="match status" value="1"/>
</dbReference>
<feature type="domain" description="UvrD-like helicase C-terminal" evidence="16">
    <location>
        <begin position="490"/>
        <end position="789"/>
    </location>
</feature>
<dbReference type="PANTHER" id="PTHR11070">
    <property type="entry name" value="UVRD / RECB / PCRA DNA HELICASE FAMILY MEMBER"/>
    <property type="match status" value="1"/>
</dbReference>
<evidence type="ECO:0000256" key="5">
    <source>
        <dbReference type="ARBA" id="ARBA00022806"/>
    </source>
</evidence>
<dbReference type="Pfam" id="PF00580">
    <property type="entry name" value="UvrD-helicase"/>
    <property type="match status" value="1"/>
</dbReference>
<dbReference type="GO" id="GO:0005524">
    <property type="term" value="F:ATP binding"/>
    <property type="evidence" value="ECO:0007669"/>
    <property type="project" value="UniProtKB-UniRule"/>
</dbReference>
<dbReference type="InterPro" id="IPR011604">
    <property type="entry name" value="PDDEXK-like_dom_sf"/>
</dbReference>
<dbReference type="GO" id="GO:0005829">
    <property type="term" value="C:cytosol"/>
    <property type="evidence" value="ECO:0007669"/>
    <property type="project" value="TreeGrafter"/>
</dbReference>
<evidence type="ECO:0000256" key="13">
    <source>
        <dbReference type="HAMAP-Rule" id="MF_01451"/>
    </source>
</evidence>
<protein>
    <recommendedName>
        <fullName evidence="13">ATP-dependent helicase/nuclease subunit A</fullName>
        <ecNumber evidence="13">3.1.-.-</ecNumber>
        <ecNumber evidence="13">5.6.2.4</ecNumber>
    </recommendedName>
    <alternativeName>
        <fullName evidence="13">ATP-dependent helicase/nuclease AddA</fullName>
    </alternativeName>
    <alternativeName>
        <fullName evidence="13">DNA 3'-5' helicase AddA</fullName>
    </alternativeName>
</protein>
<dbReference type="InterPro" id="IPR014152">
    <property type="entry name" value="AddA"/>
</dbReference>
<comment type="subunit">
    <text evidence="13">Heterodimer of AddA and AddB/RexB.</text>
</comment>
<gene>
    <name evidence="13" type="primary">addA</name>
    <name evidence="17" type="ORF">C7384_102125</name>
</gene>
<keyword evidence="6 13" id="KW-0269">Exonuclease</keyword>
<dbReference type="InterPro" id="IPR000212">
    <property type="entry name" value="DNA_helicase_UvrD/REP"/>
</dbReference>
<evidence type="ECO:0000313" key="17">
    <source>
        <dbReference type="EMBL" id="PVY85305.1"/>
    </source>
</evidence>
<dbReference type="InterPro" id="IPR011335">
    <property type="entry name" value="Restrct_endonuc-II-like"/>
</dbReference>
<dbReference type="EC" id="3.1.-.-" evidence="13"/>
<evidence type="ECO:0000256" key="14">
    <source>
        <dbReference type="PROSITE-ProRule" id="PRU00560"/>
    </source>
</evidence>
<evidence type="ECO:0000256" key="4">
    <source>
        <dbReference type="ARBA" id="ARBA00022801"/>
    </source>
</evidence>
<dbReference type="InterPro" id="IPR027417">
    <property type="entry name" value="P-loop_NTPase"/>
</dbReference>
<dbReference type="PROSITE" id="PS51198">
    <property type="entry name" value="UVRD_HELICASE_ATP_BIND"/>
    <property type="match status" value="1"/>
</dbReference>
<dbReference type="AlphaFoldDB" id="A0A2U1DC87"/>
<dbReference type="EMBL" id="QEKT01000002">
    <property type="protein sequence ID" value="PVY85305.1"/>
    <property type="molecule type" value="Genomic_DNA"/>
</dbReference>
<dbReference type="PROSITE" id="PS51217">
    <property type="entry name" value="UVRD_HELICASE_CTER"/>
    <property type="match status" value="1"/>
</dbReference>
<dbReference type="HAMAP" id="MF_01451">
    <property type="entry name" value="AddA"/>
    <property type="match status" value="1"/>
</dbReference>
<evidence type="ECO:0000256" key="7">
    <source>
        <dbReference type="ARBA" id="ARBA00022840"/>
    </source>
</evidence>
<comment type="catalytic activity">
    <reaction evidence="12 13">
        <text>ATP + H2O = ADP + phosphate + H(+)</text>
        <dbReference type="Rhea" id="RHEA:13065"/>
        <dbReference type="ChEBI" id="CHEBI:15377"/>
        <dbReference type="ChEBI" id="CHEBI:15378"/>
        <dbReference type="ChEBI" id="CHEBI:30616"/>
        <dbReference type="ChEBI" id="CHEBI:43474"/>
        <dbReference type="ChEBI" id="CHEBI:456216"/>
        <dbReference type="EC" id="5.6.2.4"/>
    </reaction>
</comment>
<evidence type="ECO:0000256" key="10">
    <source>
        <dbReference type="ARBA" id="ARBA00023235"/>
    </source>
</evidence>
<feature type="binding site" evidence="14">
    <location>
        <begin position="24"/>
        <end position="31"/>
    </location>
    <ligand>
        <name>ATP</name>
        <dbReference type="ChEBI" id="CHEBI:30616"/>
    </ligand>
</feature>
<dbReference type="GO" id="GO:0016887">
    <property type="term" value="F:ATP hydrolysis activity"/>
    <property type="evidence" value="ECO:0007669"/>
    <property type="project" value="RHEA"/>
</dbReference>
<keyword evidence="18" id="KW-1185">Reference proteome</keyword>
<dbReference type="RefSeq" id="WP_089938199.1">
    <property type="nucleotide sequence ID" value="NZ_CAKOEX010000002.1"/>
</dbReference>